<sequence length="448" mass="48993">MKRLVLCCDGTWNHAVNSQVSNIEKLARSVLRSGGSADPDVEQVVGYVAGVGARGYLVDQLLGGAFGYGFTRNVVDGYRFLAMSYEPGDEIVVLGYSRGAYTARSVVGMLSQVGLLTPEATDAGLLCEAERVYRLKPPTPRRVARARRTVARTRPGSWRRRRAEAVLRQGDVVRETKERFRAEHGTEVPVHFLGVFDTVGALGVPGPSRRKNRFHDVSLASAVRTARQALAIDERRLTFAPCLWTVPDDDPPGRVQQVWFPGTHGDVGGGGSRCGFSDVALQWMAAEMRAVGVQFDEHRLARQLTPRAELILDQAPPWAFRILNAVTRVKPRYETVDGRVVFRRGLRVLALPAAVAAPELTTGASSHDTVSSWRDGVRLADTVLRHVLRDGYASLAPNLGWWIAEAGGVERVPVERVDAARGDLRPFVVPGDDVIAPSRGRRALPAGR</sequence>
<dbReference type="InterPro" id="IPR018712">
    <property type="entry name" value="Tle1-like_cat"/>
</dbReference>
<accession>A0A1T5JJ21</accession>
<dbReference type="OrthoDB" id="4378831at2"/>
<reference evidence="2 3" key="1">
    <citation type="submission" date="2017-02" db="EMBL/GenBank/DDBJ databases">
        <authorList>
            <person name="Peterson S.W."/>
        </authorList>
    </citation>
    <scope>NUCLEOTIDE SEQUENCE [LARGE SCALE GENOMIC DNA]</scope>
    <source>
        <strain evidence="2 3">DSM 21481</strain>
    </source>
</reference>
<dbReference type="EMBL" id="FUZQ01000002">
    <property type="protein sequence ID" value="SKC51409.1"/>
    <property type="molecule type" value="Genomic_DNA"/>
</dbReference>
<dbReference type="Pfam" id="PF09994">
    <property type="entry name" value="T6SS_Tle1-like_cat"/>
    <property type="match status" value="1"/>
</dbReference>
<dbReference type="Proteomes" id="UP000189777">
    <property type="component" value="Unassembled WGS sequence"/>
</dbReference>
<protein>
    <submittedName>
        <fullName evidence="2">Uncharacterized alpha/beta hydrolase domain</fullName>
    </submittedName>
</protein>
<keyword evidence="3" id="KW-1185">Reference proteome</keyword>
<keyword evidence="2" id="KW-0378">Hydrolase</keyword>
<evidence type="ECO:0000259" key="1">
    <source>
        <dbReference type="Pfam" id="PF09994"/>
    </source>
</evidence>
<dbReference type="AlphaFoldDB" id="A0A1T5JJ21"/>
<evidence type="ECO:0000313" key="2">
    <source>
        <dbReference type="EMBL" id="SKC51409.1"/>
    </source>
</evidence>
<gene>
    <name evidence="2" type="ORF">SAMN04324258_1441</name>
</gene>
<dbReference type="RefSeq" id="WP_079572850.1">
    <property type="nucleotide sequence ID" value="NZ_FUZQ01000002.1"/>
</dbReference>
<name>A0A1T5JJ21_9MICO</name>
<proteinExistence type="predicted"/>
<evidence type="ECO:0000313" key="3">
    <source>
        <dbReference type="Proteomes" id="UP000189777"/>
    </source>
</evidence>
<dbReference type="PANTHER" id="PTHR33840">
    <property type="match status" value="1"/>
</dbReference>
<organism evidence="2 3">
    <name type="scientific">Krasilnikoviella flava</name>
    <dbReference type="NCBI Taxonomy" id="526729"/>
    <lineage>
        <taxon>Bacteria</taxon>
        <taxon>Bacillati</taxon>
        <taxon>Actinomycetota</taxon>
        <taxon>Actinomycetes</taxon>
        <taxon>Micrococcales</taxon>
        <taxon>Promicromonosporaceae</taxon>
        <taxon>Krasilnikoviella</taxon>
    </lineage>
</organism>
<dbReference type="PANTHER" id="PTHR33840:SF1">
    <property type="entry name" value="TLE1 PHOSPHOLIPASE DOMAIN-CONTAINING PROTEIN"/>
    <property type="match status" value="1"/>
</dbReference>
<dbReference type="GO" id="GO:0016787">
    <property type="term" value="F:hydrolase activity"/>
    <property type="evidence" value="ECO:0007669"/>
    <property type="project" value="UniProtKB-KW"/>
</dbReference>
<feature type="domain" description="T6SS Phospholipase effector Tle1-like catalytic" evidence="1">
    <location>
        <begin position="2"/>
        <end position="287"/>
    </location>
</feature>